<keyword evidence="2" id="KW-1185">Reference proteome</keyword>
<gene>
    <name evidence="1" type="ORF">AB204_14880</name>
</gene>
<dbReference type="Proteomes" id="UP000036277">
    <property type="component" value="Unassembled WGS sequence"/>
</dbReference>
<proteinExistence type="predicted"/>
<evidence type="ECO:0000313" key="2">
    <source>
        <dbReference type="Proteomes" id="UP000036277"/>
    </source>
</evidence>
<dbReference type="STRING" id="880157.AB204_14880"/>
<protein>
    <submittedName>
        <fullName evidence="1">Uncharacterized protein</fullName>
    </submittedName>
</protein>
<name>A0A0J5FPX3_9GAMM</name>
<dbReference type="PATRIC" id="fig|880157.4.peg.3170"/>
<evidence type="ECO:0000313" key="1">
    <source>
        <dbReference type="EMBL" id="KMJ44361.1"/>
    </source>
</evidence>
<reference evidence="1 2" key="1">
    <citation type="submission" date="2015-06" db="EMBL/GenBank/DDBJ databases">
        <title>Draft Whole-Genome Sequence of the Entomopathogenic Bacterium Xenorhabdus khoisanae.</title>
        <authorList>
            <person name="Naidoo S."/>
            <person name="Featherston J."/>
            <person name="Gray V.M."/>
        </authorList>
    </citation>
    <scope>NUCLEOTIDE SEQUENCE [LARGE SCALE GENOMIC DNA]</scope>
    <source>
        <strain evidence="1 2">MCB</strain>
    </source>
</reference>
<dbReference type="RefSeq" id="WP_047964145.1">
    <property type="nucleotide sequence ID" value="NZ_CAWMBG010000101.1"/>
</dbReference>
<sequence length="64" mass="7170">MSTKISQIEKKVTQSSTILAMLSKYNPTMEPTDIAVLIDLASELSADISSWFIEEELKNHSRAK</sequence>
<comment type="caution">
    <text evidence="1">The sequence shown here is derived from an EMBL/GenBank/DDBJ whole genome shotgun (WGS) entry which is preliminary data.</text>
</comment>
<dbReference type="EMBL" id="LFCV01000101">
    <property type="protein sequence ID" value="KMJ44361.1"/>
    <property type="molecule type" value="Genomic_DNA"/>
</dbReference>
<organism evidence="1 2">
    <name type="scientific">Xenorhabdus khoisanae</name>
    <dbReference type="NCBI Taxonomy" id="880157"/>
    <lineage>
        <taxon>Bacteria</taxon>
        <taxon>Pseudomonadati</taxon>
        <taxon>Pseudomonadota</taxon>
        <taxon>Gammaproteobacteria</taxon>
        <taxon>Enterobacterales</taxon>
        <taxon>Morganellaceae</taxon>
        <taxon>Xenorhabdus</taxon>
    </lineage>
</organism>
<dbReference type="AlphaFoldDB" id="A0A0J5FPX3"/>
<accession>A0A0J5FPX3</accession>